<dbReference type="EMBL" id="JAJNBZ010000049">
    <property type="protein sequence ID" value="MCE5173366.1"/>
    <property type="molecule type" value="Genomic_DNA"/>
</dbReference>
<accession>A0ABS8YNI3</accession>
<evidence type="ECO:0000313" key="2">
    <source>
        <dbReference type="EMBL" id="MCE5173366.1"/>
    </source>
</evidence>
<protein>
    <recommendedName>
        <fullName evidence="1">Fe/B12 periplasmic-binding domain-containing protein</fullName>
    </recommendedName>
</protein>
<sequence>MILKLLKDLQLIVFQKKYIEGMISEPIWRDLSAVKKGNVYFISGALGISTDPWAREKLIEDLPGILRK</sequence>
<dbReference type="RefSeq" id="WP_233699328.1">
    <property type="nucleotide sequence ID" value="NZ_JAJNBZ010000049.1"/>
</dbReference>
<gene>
    <name evidence="2" type="ORF">LQV63_29410</name>
</gene>
<keyword evidence="3" id="KW-1185">Reference proteome</keyword>
<dbReference type="InterPro" id="IPR002491">
    <property type="entry name" value="ABC_transptr_periplasmic_BD"/>
</dbReference>
<feature type="domain" description="Fe/B12 periplasmic-binding" evidence="1">
    <location>
        <begin position="1"/>
        <end position="68"/>
    </location>
</feature>
<proteinExistence type="predicted"/>
<dbReference type="PROSITE" id="PS50983">
    <property type="entry name" value="FE_B12_PBP"/>
    <property type="match status" value="1"/>
</dbReference>
<name>A0ABS8YNI3_9BACL</name>
<dbReference type="Gene3D" id="3.40.50.1980">
    <property type="entry name" value="Nitrogenase molybdenum iron protein domain"/>
    <property type="match status" value="1"/>
</dbReference>
<evidence type="ECO:0000313" key="3">
    <source>
        <dbReference type="Proteomes" id="UP001199916"/>
    </source>
</evidence>
<organism evidence="2 3">
    <name type="scientific">Paenibacillus profundus</name>
    <dbReference type="NCBI Taxonomy" id="1173085"/>
    <lineage>
        <taxon>Bacteria</taxon>
        <taxon>Bacillati</taxon>
        <taxon>Bacillota</taxon>
        <taxon>Bacilli</taxon>
        <taxon>Bacillales</taxon>
        <taxon>Paenibacillaceae</taxon>
        <taxon>Paenibacillus</taxon>
    </lineage>
</organism>
<reference evidence="2 3" key="1">
    <citation type="submission" date="2021-11" db="EMBL/GenBank/DDBJ databases">
        <title>Draft genome sequence of Paenibacillus profundus YoMME, a new Gram-positive bacteria with exoelectrogenic properties.</title>
        <authorList>
            <person name="Hubenova Y."/>
            <person name="Hubenova E."/>
            <person name="Manasiev Y."/>
            <person name="Peykov S."/>
            <person name="Mitov M."/>
        </authorList>
    </citation>
    <scope>NUCLEOTIDE SEQUENCE [LARGE SCALE GENOMIC DNA]</scope>
    <source>
        <strain evidence="2 3">YoMME</strain>
    </source>
</reference>
<dbReference type="Proteomes" id="UP001199916">
    <property type="component" value="Unassembled WGS sequence"/>
</dbReference>
<comment type="caution">
    <text evidence="2">The sequence shown here is derived from an EMBL/GenBank/DDBJ whole genome shotgun (WGS) entry which is preliminary data.</text>
</comment>
<dbReference type="SUPFAM" id="SSF53807">
    <property type="entry name" value="Helical backbone' metal receptor"/>
    <property type="match status" value="1"/>
</dbReference>
<evidence type="ECO:0000259" key="1">
    <source>
        <dbReference type="PROSITE" id="PS50983"/>
    </source>
</evidence>